<evidence type="ECO:0000313" key="2">
    <source>
        <dbReference type="EMBL" id="KAF1992289.1"/>
    </source>
</evidence>
<dbReference type="Gene3D" id="1.10.10.60">
    <property type="entry name" value="Homeodomain-like"/>
    <property type="match status" value="1"/>
</dbReference>
<feature type="region of interest" description="Disordered" evidence="1">
    <location>
        <begin position="623"/>
        <end position="683"/>
    </location>
</feature>
<dbReference type="PANTHER" id="PTHR28079:SF1">
    <property type="entry name" value="RNA POLYMERASE I-SPECIFIC TRANSCRIPTION INITIATION FACTOR RRN5"/>
    <property type="match status" value="1"/>
</dbReference>
<accession>A0A6G1HGY2</accession>
<proteinExistence type="predicted"/>
<feature type="region of interest" description="Disordered" evidence="1">
    <location>
        <begin position="377"/>
        <end position="444"/>
    </location>
</feature>
<feature type="compositionally biased region" description="Acidic residues" evidence="1">
    <location>
        <begin position="140"/>
        <end position="149"/>
    </location>
</feature>
<reference evidence="2" key="1">
    <citation type="journal article" date="2020" name="Stud. Mycol.">
        <title>101 Dothideomycetes genomes: a test case for predicting lifestyles and emergence of pathogens.</title>
        <authorList>
            <person name="Haridas S."/>
            <person name="Albert R."/>
            <person name="Binder M."/>
            <person name="Bloem J."/>
            <person name="Labutti K."/>
            <person name="Salamov A."/>
            <person name="Andreopoulos B."/>
            <person name="Baker S."/>
            <person name="Barry K."/>
            <person name="Bills G."/>
            <person name="Bluhm B."/>
            <person name="Cannon C."/>
            <person name="Castanera R."/>
            <person name="Culley D."/>
            <person name="Daum C."/>
            <person name="Ezra D."/>
            <person name="Gonzalez J."/>
            <person name="Henrissat B."/>
            <person name="Kuo A."/>
            <person name="Liang C."/>
            <person name="Lipzen A."/>
            <person name="Lutzoni F."/>
            <person name="Magnuson J."/>
            <person name="Mondo S."/>
            <person name="Nolan M."/>
            <person name="Ohm R."/>
            <person name="Pangilinan J."/>
            <person name="Park H.-J."/>
            <person name="Ramirez L."/>
            <person name="Alfaro M."/>
            <person name="Sun H."/>
            <person name="Tritt A."/>
            <person name="Yoshinaga Y."/>
            <person name="Zwiers L.-H."/>
            <person name="Turgeon B."/>
            <person name="Goodwin S."/>
            <person name="Spatafora J."/>
            <person name="Crous P."/>
            <person name="Grigoriev I."/>
        </authorList>
    </citation>
    <scope>NUCLEOTIDE SEQUENCE</scope>
    <source>
        <strain evidence="2">CBS 113979</strain>
    </source>
</reference>
<feature type="region of interest" description="Disordered" evidence="1">
    <location>
        <begin position="129"/>
        <end position="191"/>
    </location>
</feature>
<dbReference type="OrthoDB" id="2240312at2759"/>
<name>A0A6G1HGY2_9PEZI</name>
<evidence type="ECO:0008006" key="4">
    <source>
        <dbReference type="Google" id="ProtNLM"/>
    </source>
</evidence>
<feature type="compositionally biased region" description="Low complexity" evidence="1">
    <location>
        <begin position="383"/>
        <end position="402"/>
    </location>
</feature>
<dbReference type="InterPro" id="IPR039601">
    <property type="entry name" value="Rrn5"/>
</dbReference>
<feature type="compositionally biased region" description="Acidic residues" evidence="1">
    <location>
        <begin position="864"/>
        <end position="882"/>
    </location>
</feature>
<keyword evidence="3" id="KW-1185">Reference proteome</keyword>
<dbReference type="GO" id="GO:0001181">
    <property type="term" value="F:RNA polymerase I general transcription initiation factor activity"/>
    <property type="evidence" value="ECO:0007669"/>
    <property type="project" value="TreeGrafter"/>
</dbReference>
<evidence type="ECO:0000313" key="3">
    <source>
        <dbReference type="Proteomes" id="UP000800041"/>
    </source>
</evidence>
<feature type="compositionally biased region" description="Polar residues" evidence="1">
    <location>
        <begin position="173"/>
        <end position="183"/>
    </location>
</feature>
<dbReference type="PANTHER" id="PTHR28079">
    <property type="entry name" value="RNA POLYMERASE I-SPECIFIC TRANSCRIPTION INITIATION FACTOR RRN5"/>
    <property type="match status" value="1"/>
</dbReference>
<feature type="compositionally biased region" description="Polar residues" evidence="1">
    <location>
        <begin position="420"/>
        <end position="429"/>
    </location>
</feature>
<dbReference type="GO" id="GO:0000500">
    <property type="term" value="C:RNA polymerase I upstream activating factor complex"/>
    <property type="evidence" value="ECO:0007669"/>
    <property type="project" value="InterPro"/>
</dbReference>
<dbReference type="Proteomes" id="UP000800041">
    <property type="component" value="Unassembled WGS sequence"/>
</dbReference>
<feature type="compositionally biased region" description="Polar residues" evidence="1">
    <location>
        <begin position="13"/>
        <end position="23"/>
    </location>
</feature>
<dbReference type="GO" id="GO:0042790">
    <property type="term" value="P:nucleolar large rRNA transcription by RNA polymerase I"/>
    <property type="evidence" value="ECO:0007669"/>
    <property type="project" value="InterPro"/>
</dbReference>
<feature type="compositionally biased region" description="Acidic residues" evidence="1">
    <location>
        <begin position="893"/>
        <end position="902"/>
    </location>
</feature>
<feature type="compositionally biased region" description="Basic and acidic residues" evidence="1">
    <location>
        <begin position="761"/>
        <end position="773"/>
    </location>
</feature>
<feature type="region of interest" description="Disordered" evidence="1">
    <location>
        <begin position="761"/>
        <end position="902"/>
    </location>
</feature>
<organism evidence="2 3">
    <name type="scientific">Aulographum hederae CBS 113979</name>
    <dbReference type="NCBI Taxonomy" id="1176131"/>
    <lineage>
        <taxon>Eukaryota</taxon>
        <taxon>Fungi</taxon>
        <taxon>Dikarya</taxon>
        <taxon>Ascomycota</taxon>
        <taxon>Pezizomycotina</taxon>
        <taxon>Dothideomycetes</taxon>
        <taxon>Pleosporomycetidae</taxon>
        <taxon>Aulographales</taxon>
        <taxon>Aulographaceae</taxon>
    </lineage>
</organism>
<gene>
    <name evidence="2" type="ORF">K402DRAFT_3101</name>
</gene>
<feature type="compositionally biased region" description="Low complexity" evidence="1">
    <location>
        <begin position="74"/>
        <end position="83"/>
    </location>
</feature>
<dbReference type="AlphaFoldDB" id="A0A6G1HGY2"/>
<evidence type="ECO:0000256" key="1">
    <source>
        <dbReference type="SAM" id="MobiDB-lite"/>
    </source>
</evidence>
<dbReference type="GO" id="GO:0006361">
    <property type="term" value="P:transcription initiation at RNA polymerase I promoter"/>
    <property type="evidence" value="ECO:0007669"/>
    <property type="project" value="TreeGrafter"/>
</dbReference>
<dbReference type="EMBL" id="ML977137">
    <property type="protein sequence ID" value="KAF1992289.1"/>
    <property type="molecule type" value="Genomic_DNA"/>
</dbReference>
<feature type="compositionally biased region" description="Polar residues" evidence="1">
    <location>
        <begin position="824"/>
        <end position="836"/>
    </location>
</feature>
<feature type="compositionally biased region" description="Acidic residues" evidence="1">
    <location>
        <begin position="661"/>
        <end position="677"/>
    </location>
</feature>
<feature type="compositionally biased region" description="Low complexity" evidence="1">
    <location>
        <begin position="46"/>
        <end position="57"/>
    </location>
</feature>
<dbReference type="GO" id="GO:0000182">
    <property type="term" value="F:rDNA binding"/>
    <property type="evidence" value="ECO:0007669"/>
    <property type="project" value="TreeGrafter"/>
</dbReference>
<feature type="compositionally biased region" description="Basic and acidic residues" evidence="1">
    <location>
        <begin position="883"/>
        <end position="892"/>
    </location>
</feature>
<sequence length="902" mass="99955">MASKFNPGPSPDLQDTANPPSHHNARDTSTARDASNAPGRRRTSPATATADTTTQDQFAGSLRSALLSIDDTRTPTPTAAAEKPGGGARDSTRLFPPTQPHNVAGSRVVSRSNTLLIFENSTVHDAFLSEARPSNANSEVTDESDDEDIASSPDPSFPDARSIPSKKRKRSLSAESATEYNSSGKRRVVQKDKTLKNSDEVYFNQDYLDIFNDTVAAANPRHIDRDLDPLEDSQVGYTDWTGTEKNIFFTALGKLGKHDLPGLASAVRTKGVLEVQEYLLLLKEANFQNHVEKSHPDLWGLWHFPAATEVGKEVTEKLSSAGLDLARLQESSERKDEMKKFDADTAVLDSETAWRMALAGKYEKSFRYSQWDDLDKAHDNSQADAEPGAADSESSSSPQSGDEGAHGPFRPSMEKRLEQVNLSRSSCESGETEKEEDARMTQGLDKLPPIPAAYLLKLETFIKLSTTVFMNAGTPGNFRDRTMATADNWTNVRTLDEGSPAITRTAFEDFHHLAVIFTRKLVSATLFQAMSRIRATAVVGRERELLVHPEDVRAAVDVLGIKRDRKELLALTARKCGVAVWDWVLKSHSGRDFAQRKGDSRGRWRRYKKFLSHDEVEDRLLPKESRYRSQEPRAWVRQQKARSPVAGNGHDGVVDGKEREDTDDEEALEGMAEDDANSETSNEVNHLEHEIDAFTNRIDRNARRREERKLMKMLGLPHRRASPEVEEGKPPVLSRRALKDLVDWRDKVETMPEWELYGKFGKGDRAVTPENKKTAVSADAKTKVYGYEPVGPHISIADFSSSSEEEEPDPPQPTAEDMDVDIRSVSQASSGSSLEAQSAVEGSPFPMIYSSDSDMDEAKQGANDEGDDETDDDAEAESDEGESIVKIKKEPEQTDESDEGDA</sequence>
<protein>
    <recommendedName>
        <fullName evidence="4">Myb-like domain-containing protein</fullName>
    </recommendedName>
</protein>
<feature type="region of interest" description="Disordered" evidence="1">
    <location>
        <begin position="1"/>
        <end position="106"/>
    </location>
</feature>